<evidence type="ECO:0000313" key="3">
    <source>
        <dbReference type="Proteomes" id="UP000019132"/>
    </source>
</evidence>
<dbReference type="EMBL" id="GL376627">
    <property type="status" value="NOT_ANNOTATED_CDS"/>
    <property type="molecule type" value="Genomic_DNA"/>
</dbReference>
<dbReference type="OMA" id="MTMTELP"/>
<dbReference type="Proteomes" id="UP000019132">
    <property type="component" value="Unassembled WGS sequence"/>
</dbReference>
<feature type="chain" id="PRO_5012113238" evidence="1">
    <location>
        <begin position="16"/>
        <end position="97"/>
    </location>
</feature>
<name>K3X7V0_GLOUD</name>
<organism evidence="2 3">
    <name type="scientific">Globisporangium ultimum (strain ATCC 200006 / CBS 805.95 / DAOM BR144)</name>
    <name type="common">Pythium ultimum</name>
    <dbReference type="NCBI Taxonomy" id="431595"/>
    <lineage>
        <taxon>Eukaryota</taxon>
        <taxon>Sar</taxon>
        <taxon>Stramenopiles</taxon>
        <taxon>Oomycota</taxon>
        <taxon>Peronosporomycetes</taxon>
        <taxon>Pythiales</taxon>
        <taxon>Pythiaceae</taxon>
        <taxon>Globisporangium</taxon>
    </lineage>
</organism>
<dbReference type="Gene3D" id="3.80.10.10">
    <property type="entry name" value="Ribonuclease Inhibitor"/>
    <property type="match status" value="1"/>
</dbReference>
<dbReference type="EnsemblProtists" id="PYU1_T013299">
    <property type="protein sequence ID" value="PYU1_T013299"/>
    <property type="gene ID" value="PYU1_G013270"/>
</dbReference>
<dbReference type="HOGENOM" id="CLU_2351316_0_0_1"/>
<protein>
    <submittedName>
        <fullName evidence="2">Uncharacterized protein</fullName>
    </submittedName>
</protein>
<accession>K3X7V0</accession>
<reference evidence="2" key="3">
    <citation type="submission" date="2015-02" db="UniProtKB">
        <authorList>
            <consortium name="EnsemblProtists"/>
        </authorList>
    </citation>
    <scope>IDENTIFICATION</scope>
    <source>
        <strain evidence="2">DAOM BR144</strain>
    </source>
</reference>
<dbReference type="SUPFAM" id="SSF52058">
    <property type="entry name" value="L domain-like"/>
    <property type="match status" value="1"/>
</dbReference>
<keyword evidence="3" id="KW-1185">Reference proteome</keyword>
<dbReference type="VEuPathDB" id="FungiDB:PYU1_G013270"/>
<reference evidence="3" key="1">
    <citation type="journal article" date="2010" name="Genome Biol.">
        <title>Genome sequence of the necrotrophic plant pathogen Pythium ultimum reveals original pathogenicity mechanisms and effector repertoire.</title>
        <authorList>
            <person name="Levesque C.A."/>
            <person name="Brouwer H."/>
            <person name="Cano L."/>
            <person name="Hamilton J.P."/>
            <person name="Holt C."/>
            <person name="Huitema E."/>
            <person name="Raffaele S."/>
            <person name="Robideau G.P."/>
            <person name="Thines M."/>
            <person name="Win J."/>
            <person name="Zerillo M.M."/>
            <person name="Beakes G.W."/>
            <person name="Boore J.L."/>
            <person name="Busam D."/>
            <person name="Dumas B."/>
            <person name="Ferriera S."/>
            <person name="Fuerstenberg S.I."/>
            <person name="Gachon C.M."/>
            <person name="Gaulin E."/>
            <person name="Govers F."/>
            <person name="Grenville-Briggs L."/>
            <person name="Horner N."/>
            <person name="Hostetler J."/>
            <person name="Jiang R.H."/>
            <person name="Johnson J."/>
            <person name="Krajaejun T."/>
            <person name="Lin H."/>
            <person name="Meijer H.J."/>
            <person name="Moore B."/>
            <person name="Morris P."/>
            <person name="Phuntmart V."/>
            <person name="Puiu D."/>
            <person name="Shetty J."/>
            <person name="Stajich J.E."/>
            <person name="Tripathy S."/>
            <person name="Wawra S."/>
            <person name="van West P."/>
            <person name="Whitty B.R."/>
            <person name="Coutinho P.M."/>
            <person name="Henrissat B."/>
            <person name="Martin F."/>
            <person name="Thomas P.D."/>
            <person name="Tyler B.M."/>
            <person name="De Vries R.P."/>
            <person name="Kamoun S."/>
            <person name="Yandell M."/>
            <person name="Tisserat N."/>
            <person name="Buell C.R."/>
        </authorList>
    </citation>
    <scope>NUCLEOTIDE SEQUENCE</scope>
    <source>
        <strain evidence="3">DAOM:BR144</strain>
    </source>
</reference>
<evidence type="ECO:0000313" key="2">
    <source>
        <dbReference type="EnsemblProtists" id="PYU1_T013299"/>
    </source>
</evidence>
<dbReference type="InParanoid" id="K3X7V0"/>
<sequence>MSALTFIHLASYVLLDLPSFGGLSNLKSMTLAGIQGLKQSPSLSSLRQLERLELLHFADMTGFPMFATLTELSYLYEIFQLAATDGLERVIFLNVRH</sequence>
<reference evidence="3" key="2">
    <citation type="submission" date="2010-04" db="EMBL/GenBank/DDBJ databases">
        <authorList>
            <person name="Buell R."/>
            <person name="Hamilton J."/>
            <person name="Hostetler J."/>
        </authorList>
    </citation>
    <scope>NUCLEOTIDE SEQUENCE [LARGE SCALE GENOMIC DNA]</scope>
    <source>
        <strain evidence="3">DAOM:BR144</strain>
    </source>
</reference>
<evidence type="ECO:0000256" key="1">
    <source>
        <dbReference type="SAM" id="SignalP"/>
    </source>
</evidence>
<proteinExistence type="predicted"/>
<feature type="signal peptide" evidence="1">
    <location>
        <begin position="1"/>
        <end position="15"/>
    </location>
</feature>
<dbReference type="InterPro" id="IPR032675">
    <property type="entry name" value="LRR_dom_sf"/>
</dbReference>
<keyword evidence="1" id="KW-0732">Signal</keyword>
<dbReference type="AlphaFoldDB" id="K3X7V0"/>